<organism evidence="7 8">
    <name type="scientific">Haloplanus aerogenes</name>
    <dbReference type="NCBI Taxonomy" id="660522"/>
    <lineage>
        <taxon>Archaea</taxon>
        <taxon>Methanobacteriati</taxon>
        <taxon>Methanobacteriota</taxon>
        <taxon>Stenosarchaea group</taxon>
        <taxon>Halobacteria</taxon>
        <taxon>Halobacteriales</taxon>
        <taxon>Haloferacaceae</taxon>
        <taxon>Haloplanus</taxon>
    </lineage>
</organism>
<sequence length="462" mass="50319">MTADLVISDGTIVTPERLLEADLAVDGGTITAIGDAKSMPEAEEVVDASGKLVMPGVVDPHVHIDGYLSNDSYETGTSAAALGGVTSCVNFAWEAWLGDLSVWDEKGTLMEAVERQKRKGEDSLIDFGLHGVITREDPAVFDELDAVVEEGVTSIKMFTAYEIGLSNGFMNQVFEEVAERDAVAVLHTEDASVCNHLTDRLKANGEGHPREYPRARPDYAEAMAAEDAVRMAQEAGAKYYGIHTSCAKAADVLEDFQTDGSEVRGETCTHYAALDESAYEAQGSLAIQAPPLRTPADRDALFDHLHDGALSVVSTDHVAFRRADKEVEHWWDSSFGVNSLQTTLPVFHDEAVNERGFSYPFLVRVMCTNPARTFGLPGKGTLEPGTDADIVVFDPNEEYTISAADNASVADYSIYEGREVTGRVKKTFLRGELIADDGEVVGEPGYGEYVHRERPDWSPNRR</sequence>
<dbReference type="FunFam" id="3.20.20.140:FF:000174">
    <property type="entry name" value="Dihydropyrimidinase-related protein 2"/>
    <property type="match status" value="1"/>
</dbReference>
<dbReference type="Gene3D" id="3.20.20.140">
    <property type="entry name" value="Metal-dependent hydrolases"/>
    <property type="match status" value="1"/>
</dbReference>
<dbReference type="PANTHER" id="PTHR11647">
    <property type="entry name" value="HYDRANTOINASE/DIHYDROPYRIMIDINASE FAMILY MEMBER"/>
    <property type="match status" value="1"/>
</dbReference>
<dbReference type="GeneID" id="38470676"/>
<proteinExistence type="inferred from homology"/>
<accession>A0A3M0CFJ9</accession>
<dbReference type="EMBL" id="CP034145">
    <property type="protein sequence ID" value="AZH24822.1"/>
    <property type="molecule type" value="Genomic_DNA"/>
</dbReference>
<evidence type="ECO:0000256" key="2">
    <source>
        <dbReference type="ARBA" id="ARBA00008829"/>
    </source>
</evidence>
<evidence type="ECO:0000256" key="4">
    <source>
        <dbReference type="ARBA" id="ARBA00022975"/>
    </source>
</evidence>
<reference evidence="7 8" key="1">
    <citation type="journal article" date="2015" name="Stand. Genomic Sci.">
        <title>Genomic Encyclopedia of Bacterial and Archaeal Type Strains, Phase III: the genomes of soil and plant-associated and newly described type strains.</title>
        <authorList>
            <person name="Whitman W.B."/>
            <person name="Woyke T."/>
            <person name="Klenk H.P."/>
            <person name="Zhou Y."/>
            <person name="Lilburn T.G."/>
            <person name="Beck B.J."/>
            <person name="De Vos P."/>
            <person name="Vandamme P."/>
            <person name="Eisen J.A."/>
            <person name="Garrity G."/>
            <person name="Hugenholtz P."/>
            <person name="Kyrpides N.C."/>
        </authorList>
    </citation>
    <scope>NUCLEOTIDE SEQUENCE [LARGE SCALE GENOMIC DNA]</scope>
    <source>
        <strain evidence="7 8">CGMCC 1.10124</strain>
    </source>
</reference>
<evidence type="ECO:0000313" key="9">
    <source>
        <dbReference type="Proteomes" id="UP000282007"/>
    </source>
</evidence>
<dbReference type="KEGG" id="haer:DU502_05280"/>
<dbReference type="Gene3D" id="2.30.40.10">
    <property type="entry name" value="Urease, subunit C, domain 1"/>
    <property type="match status" value="1"/>
</dbReference>
<dbReference type="InterPro" id="IPR050378">
    <property type="entry name" value="Metallo-dep_Hydrolases_sf"/>
</dbReference>
<dbReference type="Proteomes" id="UP000282007">
    <property type="component" value="Chromosome"/>
</dbReference>
<dbReference type="Proteomes" id="UP000277326">
    <property type="component" value="Unassembled WGS sequence"/>
</dbReference>
<dbReference type="PANTHER" id="PTHR11647:SF1">
    <property type="entry name" value="COLLAPSIN RESPONSE MEDIATOR PROTEIN"/>
    <property type="match status" value="1"/>
</dbReference>
<evidence type="ECO:0000313" key="7">
    <source>
        <dbReference type="EMBL" id="RMB08364.1"/>
    </source>
</evidence>
<name>A0A3M0CFJ9_9EURY</name>
<comment type="cofactor">
    <cofactor evidence="1">
        <name>Zn(2+)</name>
        <dbReference type="ChEBI" id="CHEBI:29105"/>
    </cofactor>
</comment>
<reference evidence="7" key="3">
    <citation type="submission" date="2018-10" db="EMBL/GenBank/DDBJ databases">
        <authorList>
            <person name="Whitman W."/>
            <person name="Huntemann M."/>
            <person name="Clum A."/>
            <person name="Pillay M."/>
            <person name="Palaniappan K."/>
            <person name="Varghese N."/>
            <person name="Mikhailova N."/>
            <person name="Stamatis D."/>
            <person name="Reddy T."/>
            <person name="Daum C."/>
            <person name="Shapiro N."/>
            <person name="Ivanova N."/>
            <person name="Kyrpides N."/>
            <person name="Woyke T."/>
        </authorList>
    </citation>
    <scope>NUCLEOTIDE SEQUENCE</scope>
    <source>
        <strain evidence="7">CGMCC 1.10124</strain>
    </source>
</reference>
<feature type="domain" description="Amidohydrolase-related" evidence="5">
    <location>
        <begin position="52"/>
        <end position="433"/>
    </location>
</feature>
<dbReference type="Pfam" id="PF01979">
    <property type="entry name" value="Amidohydro_1"/>
    <property type="match status" value="1"/>
</dbReference>
<evidence type="ECO:0000256" key="3">
    <source>
        <dbReference type="ARBA" id="ARBA00022801"/>
    </source>
</evidence>
<dbReference type="GO" id="GO:0005829">
    <property type="term" value="C:cytosol"/>
    <property type="evidence" value="ECO:0007669"/>
    <property type="project" value="TreeGrafter"/>
</dbReference>
<dbReference type="InterPro" id="IPR006680">
    <property type="entry name" value="Amidohydro-rel"/>
</dbReference>
<comment type="similarity">
    <text evidence="2">Belongs to the metallo-dependent hydrolases superfamily. Hydantoinase/dihydropyrimidinase family.</text>
</comment>
<dbReference type="GO" id="GO:0006221">
    <property type="term" value="P:pyrimidine nucleotide biosynthetic process"/>
    <property type="evidence" value="ECO:0007669"/>
    <property type="project" value="UniProtKB-KW"/>
</dbReference>
<evidence type="ECO:0000313" key="8">
    <source>
        <dbReference type="Proteomes" id="UP000277326"/>
    </source>
</evidence>
<dbReference type="SUPFAM" id="SSF51338">
    <property type="entry name" value="Composite domain of metallo-dependent hydrolases"/>
    <property type="match status" value="1"/>
</dbReference>
<dbReference type="OrthoDB" id="42542at2157"/>
<keyword evidence="9" id="KW-1185">Reference proteome</keyword>
<dbReference type="RefSeq" id="WP_121922093.1">
    <property type="nucleotide sequence ID" value="NZ_CP034145.1"/>
</dbReference>
<protein>
    <submittedName>
        <fullName evidence="6">Allantoinase</fullName>
    </submittedName>
    <submittedName>
        <fullName evidence="7">Dihydropyrimidinase</fullName>
    </submittedName>
</protein>
<evidence type="ECO:0000313" key="6">
    <source>
        <dbReference type="EMBL" id="AZH24822.1"/>
    </source>
</evidence>
<dbReference type="SUPFAM" id="SSF51556">
    <property type="entry name" value="Metallo-dependent hydrolases"/>
    <property type="match status" value="1"/>
</dbReference>
<evidence type="ECO:0000259" key="5">
    <source>
        <dbReference type="Pfam" id="PF01979"/>
    </source>
</evidence>
<gene>
    <name evidence="7" type="ORF">ATH50_3581</name>
    <name evidence="6" type="ORF">DU502_05280</name>
</gene>
<dbReference type="InterPro" id="IPR032466">
    <property type="entry name" value="Metal_Hydrolase"/>
</dbReference>
<dbReference type="InterPro" id="IPR011059">
    <property type="entry name" value="Metal-dep_hydrolase_composite"/>
</dbReference>
<dbReference type="AlphaFoldDB" id="A0A3M0CFJ9"/>
<keyword evidence="3" id="KW-0378">Hydrolase</keyword>
<reference evidence="6 9" key="2">
    <citation type="submission" date="2018-07" db="EMBL/GenBank/DDBJ databases">
        <title>Genome sequences of Haloplanus aerogenes JCM 16430T.</title>
        <authorList>
            <person name="Kim Y.B."/>
            <person name="Roh S.W."/>
        </authorList>
    </citation>
    <scope>NUCLEOTIDE SEQUENCE [LARGE SCALE GENOMIC DNA]</scope>
    <source>
        <strain evidence="6 9">JCM 16430</strain>
    </source>
</reference>
<keyword evidence="4" id="KW-0665">Pyrimidine biosynthesis</keyword>
<evidence type="ECO:0000256" key="1">
    <source>
        <dbReference type="ARBA" id="ARBA00001947"/>
    </source>
</evidence>
<dbReference type="EMBL" id="REFS01000010">
    <property type="protein sequence ID" value="RMB08364.1"/>
    <property type="molecule type" value="Genomic_DNA"/>
</dbReference>
<dbReference type="GO" id="GO:0016812">
    <property type="term" value="F:hydrolase activity, acting on carbon-nitrogen (but not peptide) bonds, in cyclic amides"/>
    <property type="evidence" value="ECO:0007669"/>
    <property type="project" value="TreeGrafter"/>
</dbReference>